<sequence>MQIRNIIASAIASSCVVSAEEVNSSSWTTLTPSKTHQGGATDYAENFGIAVKPVSGTSVTASAASATGKSKRDAISQIGDGQIQGTTSTAMPVSTSTAPKPESTAVASQVSDGQIQATTSTASKETTTLSSASASASTDIDEDIKVVSCKVNGTLEMTLEGSILKDSKGRIGAIVANRQFQFDGPPPQAGSIYAAGWSITTDGNLAIGETEVFYQCLSGTFYNLYDESIGAQCSPVHLEVVKLIDC</sequence>
<keyword evidence="3" id="KW-0964">Secreted</keyword>
<comment type="subcellular location">
    <subcellularLocation>
        <location evidence="1">Secreted</location>
        <location evidence="1">Cell wall</location>
    </subcellularLocation>
</comment>
<evidence type="ECO:0000313" key="10">
    <source>
        <dbReference type="EMBL" id="CUS24679.1"/>
    </source>
</evidence>
<evidence type="ECO:0000259" key="9">
    <source>
        <dbReference type="Pfam" id="PF22799"/>
    </source>
</evidence>
<comment type="similarity">
    <text evidence="7">Belongs to the PIR protein family.</text>
</comment>
<dbReference type="EMBL" id="LN890534">
    <property type="protein sequence ID" value="CUS24679.1"/>
    <property type="molecule type" value="Genomic_DNA"/>
</dbReference>
<reference evidence="11" key="1">
    <citation type="submission" date="2015-10" db="EMBL/GenBank/DDBJ databases">
        <authorList>
            <person name="Devillers H."/>
        </authorList>
    </citation>
    <scope>NUCLEOTIDE SEQUENCE [LARGE SCALE GENOMIC DNA]</scope>
</reference>
<dbReference type="Proteomes" id="UP000236544">
    <property type="component" value="Unassembled WGS sequence"/>
</dbReference>
<evidence type="ECO:0000256" key="3">
    <source>
        <dbReference type="ARBA" id="ARBA00022525"/>
    </source>
</evidence>
<feature type="compositionally biased region" description="Polar residues" evidence="8">
    <location>
        <begin position="83"/>
        <end position="98"/>
    </location>
</feature>
<dbReference type="GO" id="GO:0009277">
    <property type="term" value="C:fungal-type cell wall"/>
    <property type="evidence" value="ECO:0007669"/>
    <property type="project" value="TreeGrafter"/>
</dbReference>
<proteinExistence type="inferred from homology"/>
<feature type="compositionally biased region" description="Low complexity" evidence="8">
    <location>
        <begin position="117"/>
        <end position="135"/>
    </location>
</feature>
<dbReference type="PANTHER" id="PTHR47254">
    <property type="entry name" value="CELL WALL MANNOPROTEIN CIS3-RELATED"/>
    <property type="match status" value="1"/>
</dbReference>
<keyword evidence="2" id="KW-0134">Cell wall</keyword>
<evidence type="ECO:0000313" key="11">
    <source>
        <dbReference type="Proteomes" id="UP000236544"/>
    </source>
</evidence>
<dbReference type="InterPro" id="IPR051153">
    <property type="entry name" value="Yeast_CWMannoprotein_PIR"/>
</dbReference>
<dbReference type="OrthoDB" id="5415592at2759"/>
<gene>
    <name evidence="10" type="ORF">LAQU0_S18e01750g</name>
</gene>
<evidence type="ECO:0000256" key="5">
    <source>
        <dbReference type="ARBA" id="ARBA00022729"/>
    </source>
</evidence>
<evidence type="ECO:0000256" key="7">
    <source>
        <dbReference type="ARBA" id="ARBA00038219"/>
    </source>
</evidence>
<keyword evidence="5" id="KW-0732">Signal</keyword>
<dbReference type="GO" id="GO:0005199">
    <property type="term" value="F:structural constituent of cell wall"/>
    <property type="evidence" value="ECO:0007669"/>
    <property type="project" value="InterPro"/>
</dbReference>
<evidence type="ECO:0000256" key="1">
    <source>
        <dbReference type="ARBA" id="ARBA00004191"/>
    </source>
</evidence>
<keyword evidence="4" id="KW-0165">Cleavage on pair of basic residues</keyword>
<dbReference type="AlphaFoldDB" id="A0A0P1L4F5"/>
<keyword evidence="11" id="KW-1185">Reference proteome</keyword>
<keyword evidence="6" id="KW-0677">Repeat</keyword>
<evidence type="ECO:0000256" key="6">
    <source>
        <dbReference type="ARBA" id="ARBA00022737"/>
    </source>
</evidence>
<feature type="compositionally biased region" description="Polar residues" evidence="8">
    <location>
        <begin position="105"/>
        <end position="116"/>
    </location>
</feature>
<dbReference type="PANTHER" id="PTHR47254:SF1">
    <property type="entry name" value="CELL WALL MANNOPROTEIN CIS3-RELATED"/>
    <property type="match status" value="1"/>
</dbReference>
<dbReference type="Pfam" id="PF22799">
    <property type="entry name" value="PIR1-like_C"/>
    <property type="match status" value="1"/>
</dbReference>
<dbReference type="PROSITE" id="PS50256">
    <property type="entry name" value="PIR_REPEAT_2"/>
    <property type="match status" value="2"/>
</dbReference>
<dbReference type="Pfam" id="PF00399">
    <property type="entry name" value="PIR"/>
    <property type="match status" value="2"/>
</dbReference>
<evidence type="ECO:0000256" key="4">
    <source>
        <dbReference type="ARBA" id="ARBA00022685"/>
    </source>
</evidence>
<evidence type="ECO:0000256" key="2">
    <source>
        <dbReference type="ARBA" id="ARBA00022512"/>
    </source>
</evidence>
<feature type="domain" description="Cell wall mannoprotein PIR1-like C-terminal" evidence="9">
    <location>
        <begin position="163"/>
        <end position="236"/>
    </location>
</feature>
<dbReference type="InterPro" id="IPR054508">
    <property type="entry name" value="PIR1-like_C"/>
</dbReference>
<dbReference type="InterPro" id="IPR000420">
    <property type="entry name" value="Yeast_PIR_rpt"/>
</dbReference>
<dbReference type="PROSITE" id="PS51257">
    <property type="entry name" value="PROKAR_LIPOPROTEIN"/>
    <property type="match status" value="1"/>
</dbReference>
<dbReference type="GO" id="GO:0031505">
    <property type="term" value="P:fungal-type cell wall organization"/>
    <property type="evidence" value="ECO:0007669"/>
    <property type="project" value="UniProtKB-ARBA"/>
</dbReference>
<accession>A0A0P1L4F5</accession>
<evidence type="ECO:0000256" key="8">
    <source>
        <dbReference type="SAM" id="MobiDB-lite"/>
    </source>
</evidence>
<protein>
    <submittedName>
        <fullName evidence="10">LAQU0S18e01750g1_1</fullName>
    </submittedName>
</protein>
<organism evidence="10 11">
    <name type="scientific">Lachancea quebecensis</name>
    <dbReference type="NCBI Taxonomy" id="1654605"/>
    <lineage>
        <taxon>Eukaryota</taxon>
        <taxon>Fungi</taxon>
        <taxon>Dikarya</taxon>
        <taxon>Ascomycota</taxon>
        <taxon>Saccharomycotina</taxon>
        <taxon>Saccharomycetes</taxon>
        <taxon>Saccharomycetales</taxon>
        <taxon>Saccharomycetaceae</taxon>
        <taxon>Lachancea</taxon>
    </lineage>
</organism>
<feature type="region of interest" description="Disordered" evidence="8">
    <location>
        <begin position="65"/>
        <end position="135"/>
    </location>
</feature>
<name>A0A0P1L4F5_9SACH</name>
<dbReference type="PROSITE" id="PS00929">
    <property type="entry name" value="PIR_REPEAT_1"/>
    <property type="match status" value="1"/>
</dbReference>